<dbReference type="InterPro" id="IPR026211">
    <property type="entry name" value="GIGANTEA"/>
</dbReference>
<proteinExistence type="predicted"/>
<dbReference type="GO" id="GO:0005634">
    <property type="term" value="C:nucleus"/>
    <property type="evidence" value="ECO:0007669"/>
    <property type="project" value="TreeGrafter"/>
</dbReference>
<evidence type="ECO:0000313" key="2">
    <source>
        <dbReference type="Proteomes" id="UP000824469"/>
    </source>
</evidence>
<dbReference type="Proteomes" id="UP000824469">
    <property type="component" value="Unassembled WGS sequence"/>
</dbReference>
<protein>
    <recommendedName>
        <fullName evidence="3">Gigantea</fullName>
    </recommendedName>
</protein>
<organism evidence="1 2">
    <name type="scientific">Taxus chinensis</name>
    <name type="common">Chinese yew</name>
    <name type="synonym">Taxus wallichiana var. chinensis</name>
    <dbReference type="NCBI Taxonomy" id="29808"/>
    <lineage>
        <taxon>Eukaryota</taxon>
        <taxon>Viridiplantae</taxon>
        <taxon>Streptophyta</taxon>
        <taxon>Embryophyta</taxon>
        <taxon>Tracheophyta</taxon>
        <taxon>Spermatophyta</taxon>
        <taxon>Pinopsida</taxon>
        <taxon>Pinidae</taxon>
        <taxon>Conifers II</taxon>
        <taxon>Cupressales</taxon>
        <taxon>Taxaceae</taxon>
        <taxon>Taxus</taxon>
    </lineage>
</organism>
<name>A0AA38LPM1_TAXCH</name>
<dbReference type="PANTHER" id="PTHR36319">
    <property type="entry name" value="PROTEIN GIGANTEA"/>
    <property type="match status" value="1"/>
</dbReference>
<dbReference type="GO" id="GO:0042752">
    <property type="term" value="P:regulation of circadian rhythm"/>
    <property type="evidence" value="ECO:0007669"/>
    <property type="project" value="TreeGrafter"/>
</dbReference>
<keyword evidence="2" id="KW-1185">Reference proteome</keyword>
<gene>
    <name evidence="1" type="ORF">KI387_003387</name>
</gene>
<reference evidence="1 2" key="1">
    <citation type="journal article" date="2021" name="Nat. Plants">
        <title>The Taxus genome provides insights into paclitaxel biosynthesis.</title>
        <authorList>
            <person name="Xiong X."/>
            <person name="Gou J."/>
            <person name="Liao Q."/>
            <person name="Li Y."/>
            <person name="Zhou Q."/>
            <person name="Bi G."/>
            <person name="Li C."/>
            <person name="Du R."/>
            <person name="Wang X."/>
            <person name="Sun T."/>
            <person name="Guo L."/>
            <person name="Liang H."/>
            <person name="Lu P."/>
            <person name="Wu Y."/>
            <person name="Zhang Z."/>
            <person name="Ro D.K."/>
            <person name="Shang Y."/>
            <person name="Huang S."/>
            <person name="Yan J."/>
        </authorList>
    </citation>
    <scope>NUCLEOTIDE SEQUENCE [LARGE SCALE GENOMIC DNA]</scope>
    <source>
        <strain evidence="1">Ta-2019</strain>
    </source>
</reference>
<evidence type="ECO:0000313" key="1">
    <source>
        <dbReference type="EMBL" id="KAH9331279.1"/>
    </source>
</evidence>
<evidence type="ECO:0008006" key="3">
    <source>
        <dbReference type="Google" id="ProtNLM"/>
    </source>
</evidence>
<comment type="caution">
    <text evidence="1">The sequence shown here is derived from an EMBL/GenBank/DDBJ whole genome shotgun (WGS) entry which is preliminary data.</text>
</comment>
<feature type="non-terminal residue" evidence="1">
    <location>
        <position position="1"/>
    </location>
</feature>
<dbReference type="GO" id="GO:0006950">
    <property type="term" value="P:response to stress"/>
    <property type="evidence" value="ECO:0007669"/>
    <property type="project" value="TreeGrafter"/>
</dbReference>
<sequence>VVEALCKIVLASPVKAATAIVLQAERDLCPWIGRADTQGQQIWRLNQRIVSLLAELFRHHNAPEALMVLANASDLLLRATDGMLVDGEAYIIPQLELLEATAGVAQHSLAWGPSGKTMAQGLWNLLKYRLPATVQCLSHSSAHVRAVSTSLLRDILHKSHFRYSKDFSEKSCHSENVFYGENLVIKDWRRDVEQCLAWEAYNLRARGRSVAILVSAANTLGCSVNNISYLAC</sequence>
<dbReference type="AlphaFoldDB" id="A0AA38LPM1"/>
<accession>A0AA38LPM1</accession>
<dbReference type="PANTHER" id="PTHR36319:SF1">
    <property type="entry name" value="PROTEIN GIGANTEA"/>
    <property type="match status" value="1"/>
</dbReference>
<dbReference type="OMA" id="XIASPET"/>
<dbReference type="EMBL" id="JAHRHJ020000001">
    <property type="protein sequence ID" value="KAH9331279.1"/>
    <property type="molecule type" value="Genomic_DNA"/>
</dbReference>